<dbReference type="PROSITE" id="PS51257">
    <property type="entry name" value="PROKAR_LIPOPROTEIN"/>
    <property type="match status" value="1"/>
</dbReference>
<accession>A0AA46TIP3</accession>
<protein>
    <submittedName>
        <fullName evidence="6">Sugar ABC transporter substrate-binding protein</fullName>
    </submittedName>
</protein>
<dbReference type="RefSeq" id="WP_271634383.1">
    <property type="nucleotide sequence ID" value="NZ_CP094970.1"/>
</dbReference>
<keyword evidence="3 5" id="KW-0732">Signal</keyword>
<feature type="region of interest" description="Disordered" evidence="4">
    <location>
        <begin position="399"/>
        <end position="421"/>
    </location>
</feature>
<dbReference type="Proteomes" id="UP001164390">
    <property type="component" value="Chromosome"/>
</dbReference>
<keyword evidence="2" id="KW-0813">Transport</keyword>
<dbReference type="GO" id="GO:0055052">
    <property type="term" value="C:ATP-binding cassette (ABC) transporter complex, substrate-binding subunit-containing"/>
    <property type="evidence" value="ECO:0007669"/>
    <property type="project" value="TreeGrafter"/>
</dbReference>
<dbReference type="Gene3D" id="3.40.190.10">
    <property type="entry name" value="Periplasmic binding protein-like II"/>
    <property type="match status" value="2"/>
</dbReference>
<dbReference type="GO" id="GO:0042956">
    <property type="term" value="P:maltodextrin transmembrane transport"/>
    <property type="evidence" value="ECO:0007669"/>
    <property type="project" value="TreeGrafter"/>
</dbReference>
<sequence>MSRARTRRTRAAAVSLAALLPLGLAACGSFGGGDDSAEGSSDGTITFWQYYGDEEMPTGAPLYDVLEKYDDQNDDVEVDIRFIPFEDFNRTLTQAAASGELPDVALINAFDTQNMAEAGVIEDISDRVEEWGEQDAYFPTGWETTQVDGATYGVPHLADAYAVYYNKDLLKQADVQPPKTWAEMEQTAAKLAGDGKYGLALSGIEGAEGATGLIIRTLADGGTIEKFGDDGGTAALESFQSMVDDGGLSKGFLTWNEEDAKNQFATGEAAMMINSATYVSILRDENPELNWGVALLPKDQTRETFLSAENLTIGEGSGDPDAAWDLISYLQKPDVLADYLPARNKLPARDDVPGTDDDPVRKVFADQLQEAWAPEGDLATHSNEAFTILQEALQATISGASDPADAAETAQSDIDEALSAS</sequence>
<evidence type="ECO:0000313" key="7">
    <source>
        <dbReference type="Proteomes" id="UP001164390"/>
    </source>
</evidence>
<name>A0AA46TIP3_9ACTN</name>
<evidence type="ECO:0000256" key="1">
    <source>
        <dbReference type="ARBA" id="ARBA00008520"/>
    </source>
</evidence>
<dbReference type="KEGG" id="sgrg:L0C25_00315"/>
<dbReference type="CDD" id="cd13585">
    <property type="entry name" value="PBP2_TMBP_like"/>
    <property type="match status" value="1"/>
</dbReference>
<comment type="similarity">
    <text evidence="1">Belongs to the bacterial solute-binding protein 1 family.</text>
</comment>
<dbReference type="PANTHER" id="PTHR30061">
    <property type="entry name" value="MALTOSE-BINDING PERIPLASMIC PROTEIN"/>
    <property type="match status" value="1"/>
</dbReference>
<evidence type="ECO:0000256" key="2">
    <source>
        <dbReference type="ARBA" id="ARBA00022448"/>
    </source>
</evidence>
<dbReference type="InterPro" id="IPR006059">
    <property type="entry name" value="SBP"/>
</dbReference>
<dbReference type="PANTHER" id="PTHR30061:SF50">
    <property type="entry name" value="MALTOSE_MALTODEXTRIN-BINDING PERIPLASMIC PROTEIN"/>
    <property type="match status" value="1"/>
</dbReference>
<dbReference type="GO" id="GO:1901982">
    <property type="term" value="F:maltose binding"/>
    <property type="evidence" value="ECO:0007669"/>
    <property type="project" value="TreeGrafter"/>
</dbReference>
<evidence type="ECO:0000256" key="5">
    <source>
        <dbReference type="SAM" id="SignalP"/>
    </source>
</evidence>
<feature type="signal peptide" evidence="5">
    <location>
        <begin position="1"/>
        <end position="26"/>
    </location>
</feature>
<evidence type="ECO:0000313" key="6">
    <source>
        <dbReference type="EMBL" id="UYM05567.1"/>
    </source>
</evidence>
<evidence type="ECO:0000256" key="3">
    <source>
        <dbReference type="ARBA" id="ARBA00022729"/>
    </source>
</evidence>
<dbReference type="EMBL" id="CP094970">
    <property type="protein sequence ID" value="UYM05567.1"/>
    <property type="molecule type" value="Genomic_DNA"/>
</dbReference>
<dbReference type="Pfam" id="PF13416">
    <property type="entry name" value="SBP_bac_8"/>
    <property type="match status" value="1"/>
</dbReference>
<dbReference type="SUPFAM" id="SSF53850">
    <property type="entry name" value="Periplasmic binding protein-like II"/>
    <property type="match status" value="1"/>
</dbReference>
<keyword evidence="7" id="KW-1185">Reference proteome</keyword>
<gene>
    <name evidence="6" type="ORF">L0C25_00315</name>
</gene>
<reference evidence="6" key="1">
    <citation type="submission" date="2022-01" db="EMBL/GenBank/DDBJ databases">
        <title>Nocardioidaceae gen. sp. A5X3R13.</title>
        <authorList>
            <person name="Lopez Marin M.A."/>
            <person name="Uhlik O."/>
        </authorList>
    </citation>
    <scope>NUCLEOTIDE SEQUENCE</scope>
    <source>
        <strain evidence="6">A5X3R13</strain>
    </source>
</reference>
<proteinExistence type="inferred from homology"/>
<evidence type="ECO:0000256" key="4">
    <source>
        <dbReference type="SAM" id="MobiDB-lite"/>
    </source>
</evidence>
<organism evidence="6 7">
    <name type="scientific">Solicola gregarius</name>
    <dbReference type="NCBI Taxonomy" id="2908642"/>
    <lineage>
        <taxon>Bacteria</taxon>
        <taxon>Bacillati</taxon>
        <taxon>Actinomycetota</taxon>
        <taxon>Actinomycetes</taxon>
        <taxon>Propionibacteriales</taxon>
        <taxon>Nocardioidaceae</taxon>
        <taxon>Solicola</taxon>
    </lineage>
</organism>
<dbReference type="AlphaFoldDB" id="A0AA46TIP3"/>
<dbReference type="GO" id="GO:0015768">
    <property type="term" value="P:maltose transport"/>
    <property type="evidence" value="ECO:0007669"/>
    <property type="project" value="TreeGrafter"/>
</dbReference>
<feature type="chain" id="PRO_5041388114" evidence="5">
    <location>
        <begin position="27"/>
        <end position="421"/>
    </location>
</feature>